<gene>
    <name evidence="1" type="ORF">V6N11_039656</name>
</gene>
<protein>
    <submittedName>
        <fullName evidence="1">Uncharacterized protein</fullName>
    </submittedName>
</protein>
<evidence type="ECO:0000313" key="1">
    <source>
        <dbReference type="EMBL" id="KAK9026823.1"/>
    </source>
</evidence>
<proteinExistence type="predicted"/>
<organism evidence="1 2">
    <name type="scientific">Hibiscus sabdariffa</name>
    <name type="common">roselle</name>
    <dbReference type="NCBI Taxonomy" id="183260"/>
    <lineage>
        <taxon>Eukaryota</taxon>
        <taxon>Viridiplantae</taxon>
        <taxon>Streptophyta</taxon>
        <taxon>Embryophyta</taxon>
        <taxon>Tracheophyta</taxon>
        <taxon>Spermatophyta</taxon>
        <taxon>Magnoliopsida</taxon>
        <taxon>eudicotyledons</taxon>
        <taxon>Gunneridae</taxon>
        <taxon>Pentapetalae</taxon>
        <taxon>rosids</taxon>
        <taxon>malvids</taxon>
        <taxon>Malvales</taxon>
        <taxon>Malvaceae</taxon>
        <taxon>Malvoideae</taxon>
        <taxon>Hibiscus</taxon>
    </lineage>
</organism>
<name>A0ABR2SNE3_9ROSI</name>
<comment type="caution">
    <text evidence="1">The sequence shown here is derived from an EMBL/GenBank/DDBJ whole genome shotgun (WGS) entry which is preliminary data.</text>
</comment>
<evidence type="ECO:0000313" key="2">
    <source>
        <dbReference type="Proteomes" id="UP001396334"/>
    </source>
</evidence>
<dbReference type="EMBL" id="JBBPBN010000013">
    <property type="protein sequence ID" value="KAK9026823.1"/>
    <property type="molecule type" value="Genomic_DNA"/>
</dbReference>
<dbReference type="Proteomes" id="UP001396334">
    <property type="component" value="Unassembled WGS sequence"/>
</dbReference>
<reference evidence="1 2" key="1">
    <citation type="journal article" date="2024" name="G3 (Bethesda)">
        <title>Genome assembly of Hibiscus sabdariffa L. provides insights into metabolisms of medicinal natural products.</title>
        <authorList>
            <person name="Kim T."/>
        </authorList>
    </citation>
    <scope>NUCLEOTIDE SEQUENCE [LARGE SCALE GENOMIC DNA]</scope>
    <source>
        <strain evidence="1">TK-2024</strain>
        <tissue evidence="1">Old leaves</tissue>
    </source>
</reference>
<accession>A0ABR2SNE3</accession>
<keyword evidence="2" id="KW-1185">Reference proteome</keyword>
<sequence length="75" mass="7987">MGGRPKAREEAVDGALAVGSREWWKMARYGSRQLWCMHGSHQGACIGAVMVQNHGLACSGAGRDLGLLHGAWPQG</sequence>